<name>A0A8H5H456_9AGAR</name>
<dbReference type="EMBL" id="JAACJP010000029">
    <property type="protein sequence ID" value="KAF5376301.1"/>
    <property type="molecule type" value="Genomic_DNA"/>
</dbReference>
<accession>A0A8H5H456</accession>
<sequence>MTLTHTRNVVHPHIAKSGSAWTDADLRLCNVNIVDVDIASFFGIQELPTPSVSPAVLNSKVSYPQQPQPSYTHTALTNEERLFFHYLQAAMDPGPDQDAAVVDFTLHLLHLLGFTQPNPSKQHPEEAGGERRVLRRNYDLPLFMCGRTVHAIADICLLVPSARMHHGDTVLLLAKASPTTITTSSASSTSASAAEAQLFAQAIAAFQCQNRARRRAHLAPVETQVVPAFIMAGTAPVLYKIEITAGLVECVQTAQVPPKVTSVLRLELPVERPEAARMEGMAPLDNRKVMLACLEAFKALV</sequence>
<reference evidence="1 2" key="1">
    <citation type="journal article" date="2020" name="ISME J.">
        <title>Uncovering the hidden diversity of litter-decomposition mechanisms in mushroom-forming fungi.</title>
        <authorList>
            <person name="Floudas D."/>
            <person name="Bentzer J."/>
            <person name="Ahren D."/>
            <person name="Johansson T."/>
            <person name="Persson P."/>
            <person name="Tunlid A."/>
        </authorList>
    </citation>
    <scope>NUCLEOTIDE SEQUENCE [LARGE SCALE GENOMIC DNA]</scope>
    <source>
        <strain evidence="1 2">CBS 661.87</strain>
    </source>
</reference>
<protein>
    <submittedName>
        <fullName evidence="1">Uncharacterized protein</fullName>
    </submittedName>
</protein>
<organism evidence="1 2">
    <name type="scientific">Tricholomella constricta</name>
    <dbReference type="NCBI Taxonomy" id="117010"/>
    <lineage>
        <taxon>Eukaryota</taxon>
        <taxon>Fungi</taxon>
        <taxon>Dikarya</taxon>
        <taxon>Basidiomycota</taxon>
        <taxon>Agaricomycotina</taxon>
        <taxon>Agaricomycetes</taxon>
        <taxon>Agaricomycetidae</taxon>
        <taxon>Agaricales</taxon>
        <taxon>Tricholomatineae</taxon>
        <taxon>Lyophyllaceae</taxon>
        <taxon>Tricholomella</taxon>
    </lineage>
</organism>
<evidence type="ECO:0000313" key="2">
    <source>
        <dbReference type="Proteomes" id="UP000565441"/>
    </source>
</evidence>
<dbReference type="AlphaFoldDB" id="A0A8H5H456"/>
<dbReference type="Proteomes" id="UP000565441">
    <property type="component" value="Unassembled WGS sequence"/>
</dbReference>
<proteinExistence type="predicted"/>
<keyword evidence="2" id="KW-1185">Reference proteome</keyword>
<gene>
    <name evidence="1" type="ORF">D9615_008483</name>
</gene>
<dbReference type="OrthoDB" id="3253976at2759"/>
<comment type="caution">
    <text evidence="1">The sequence shown here is derived from an EMBL/GenBank/DDBJ whole genome shotgun (WGS) entry which is preliminary data.</text>
</comment>
<evidence type="ECO:0000313" key="1">
    <source>
        <dbReference type="EMBL" id="KAF5376301.1"/>
    </source>
</evidence>